<evidence type="ECO:0000313" key="1">
    <source>
        <dbReference type="EMBL" id="JAH91316.1"/>
    </source>
</evidence>
<reference evidence="1" key="1">
    <citation type="submission" date="2014-11" db="EMBL/GenBank/DDBJ databases">
        <authorList>
            <person name="Amaro Gonzalez C."/>
        </authorList>
    </citation>
    <scope>NUCLEOTIDE SEQUENCE</scope>
</reference>
<protein>
    <submittedName>
        <fullName evidence="1">Uncharacterized protein</fullName>
    </submittedName>
</protein>
<dbReference type="EMBL" id="GBXM01017261">
    <property type="protein sequence ID" value="JAH91316.1"/>
    <property type="molecule type" value="Transcribed_RNA"/>
</dbReference>
<reference evidence="1" key="2">
    <citation type="journal article" date="2015" name="Fish Shellfish Immunol.">
        <title>Early steps in the European eel (Anguilla anguilla)-Vibrio vulnificus interaction in the gills: Role of the RtxA13 toxin.</title>
        <authorList>
            <person name="Callol A."/>
            <person name="Pajuelo D."/>
            <person name="Ebbesson L."/>
            <person name="Teles M."/>
            <person name="MacKenzie S."/>
            <person name="Amaro C."/>
        </authorList>
    </citation>
    <scope>NUCLEOTIDE SEQUENCE</scope>
</reference>
<proteinExistence type="predicted"/>
<sequence>MEKERDGLHLCRPPAQPLFGTGNSTFCPPDGSLSLRSSRRVAVKGLCPLSGYFYPFLPPQGWV</sequence>
<name>A0A0E9WM06_ANGAN</name>
<dbReference type="AlphaFoldDB" id="A0A0E9WM06"/>
<accession>A0A0E9WM06</accession>
<organism evidence="1">
    <name type="scientific">Anguilla anguilla</name>
    <name type="common">European freshwater eel</name>
    <name type="synonym">Muraena anguilla</name>
    <dbReference type="NCBI Taxonomy" id="7936"/>
    <lineage>
        <taxon>Eukaryota</taxon>
        <taxon>Metazoa</taxon>
        <taxon>Chordata</taxon>
        <taxon>Craniata</taxon>
        <taxon>Vertebrata</taxon>
        <taxon>Euteleostomi</taxon>
        <taxon>Actinopterygii</taxon>
        <taxon>Neopterygii</taxon>
        <taxon>Teleostei</taxon>
        <taxon>Anguilliformes</taxon>
        <taxon>Anguillidae</taxon>
        <taxon>Anguilla</taxon>
    </lineage>
</organism>